<feature type="compositionally biased region" description="Basic and acidic residues" evidence="23">
    <location>
        <begin position="312"/>
        <end position="344"/>
    </location>
</feature>
<keyword evidence="18" id="KW-0391">Immunity</keyword>
<dbReference type="PROSITE" id="PS00518">
    <property type="entry name" value="ZF_RING_1"/>
    <property type="match status" value="1"/>
</dbReference>
<evidence type="ECO:0000313" key="26">
    <source>
        <dbReference type="EMBL" id="CAK6972177.1"/>
    </source>
</evidence>
<dbReference type="InterPro" id="IPR017907">
    <property type="entry name" value="Znf_RING_CS"/>
</dbReference>
<dbReference type="InterPro" id="IPR046439">
    <property type="entry name" value="ZF_RZ_dom"/>
</dbReference>
<evidence type="ECO:0000256" key="10">
    <source>
        <dbReference type="ARBA" id="ARBA00022679"/>
    </source>
</evidence>
<evidence type="ECO:0000256" key="22">
    <source>
        <dbReference type="PROSITE-ProRule" id="PRU00175"/>
    </source>
</evidence>
<dbReference type="PROSITE" id="PS50089">
    <property type="entry name" value="ZF_RING_2"/>
    <property type="match status" value="1"/>
</dbReference>
<dbReference type="FunFam" id="3.40.50.300:FF:000491">
    <property type="entry name" value="E3 ubiquitin-protein ligase RNF213"/>
    <property type="match status" value="1"/>
</dbReference>
<evidence type="ECO:0000256" key="21">
    <source>
        <dbReference type="ARBA" id="ARBA00048778"/>
    </source>
</evidence>
<feature type="compositionally biased region" description="Polar residues" evidence="23">
    <location>
        <begin position="145"/>
        <end position="158"/>
    </location>
</feature>
<feature type="compositionally biased region" description="Polar residues" evidence="23">
    <location>
        <begin position="537"/>
        <end position="558"/>
    </location>
</feature>
<evidence type="ECO:0000256" key="1">
    <source>
        <dbReference type="ARBA" id="ARBA00000900"/>
    </source>
</evidence>
<dbReference type="GO" id="GO:0005829">
    <property type="term" value="C:cytosol"/>
    <property type="evidence" value="ECO:0007669"/>
    <property type="project" value="UniProtKB-SubCell"/>
</dbReference>
<evidence type="ECO:0000313" key="27">
    <source>
        <dbReference type="Proteomes" id="UP001314229"/>
    </source>
</evidence>
<dbReference type="SUPFAM" id="SSF52540">
    <property type="entry name" value="P-loop containing nucleoside triphosphate hydrolases"/>
    <property type="match status" value="2"/>
</dbReference>
<evidence type="ECO:0000256" key="4">
    <source>
        <dbReference type="ARBA" id="ARBA00004906"/>
    </source>
</evidence>
<comment type="subcellular location">
    <subcellularLocation>
        <location evidence="3">Cytoplasm</location>
        <location evidence="3">Cytosol</location>
    </subcellularLocation>
    <subcellularLocation>
        <location evidence="2">Lipid droplet</location>
    </subcellularLocation>
</comment>
<dbReference type="Proteomes" id="UP001314229">
    <property type="component" value="Unassembled WGS sequence"/>
</dbReference>
<comment type="similarity">
    <text evidence="5">Belongs to the AAA ATPase family.</text>
</comment>
<evidence type="ECO:0000256" key="6">
    <source>
        <dbReference type="ARBA" id="ARBA00012483"/>
    </source>
</evidence>
<dbReference type="SUPFAM" id="SSF57850">
    <property type="entry name" value="RING/U-box"/>
    <property type="match status" value="1"/>
</dbReference>
<evidence type="ECO:0000256" key="13">
    <source>
        <dbReference type="ARBA" id="ARBA00022771"/>
    </source>
</evidence>
<feature type="region of interest" description="Disordered" evidence="23">
    <location>
        <begin position="4703"/>
        <end position="4724"/>
    </location>
</feature>
<evidence type="ECO:0000259" key="25">
    <source>
        <dbReference type="PROSITE" id="PS51981"/>
    </source>
</evidence>
<keyword evidence="7" id="KW-0963">Cytoplasm</keyword>
<protein>
    <recommendedName>
        <fullName evidence="6">RING-type E3 ubiquitin transferase</fullName>
        <ecNumber evidence="6">2.3.2.27</ecNumber>
    </recommendedName>
</protein>
<dbReference type="Gene3D" id="3.30.40.10">
    <property type="entry name" value="Zinc/RING finger domain, C3HC4 (zinc finger)"/>
    <property type="match status" value="1"/>
</dbReference>
<feature type="domain" description="RING-type" evidence="24">
    <location>
        <begin position="4162"/>
        <end position="4201"/>
    </location>
</feature>
<keyword evidence="9" id="KW-0551">Lipid droplet</keyword>
<feature type="compositionally biased region" description="Basic and acidic residues" evidence="23">
    <location>
        <begin position="83"/>
        <end position="117"/>
    </location>
</feature>
<evidence type="ECO:0000256" key="8">
    <source>
        <dbReference type="ARBA" id="ARBA00022657"/>
    </source>
</evidence>
<dbReference type="SMART" id="SM00184">
    <property type="entry name" value="RING"/>
    <property type="match status" value="1"/>
</dbReference>
<keyword evidence="11" id="KW-0479">Metal-binding</keyword>
<evidence type="ECO:0000256" key="2">
    <source>
        <dbReference type="ARBA" id="ARBA00004502"/>
    </source>
</evidence>
<dbReference type="PANTHER" id="PTHR22605">
    <property type="entry name" value="RZ-TYPE DOMAIN-CONTAINING PROTEIN"/>
    <property type="match status" value="1"/>
</dbReference>
<dbReference type="InterPro" id="IPR031248">
    <property type="entry name" value="RNF213"/>
</dbReference>
<feature type="compositionally biased region" description="Polar residues" evidence="23">
    <location>
        <begin position="71"/>
        <end position="82"/>
    </location>
</feature>
<name>A0AAV1PK60_SCOSC</name>
<dbReference type="EMBL" id="CAWUFR010000194">
    <property type="protein sequence ID" value="CAK6972177.1"/>
    <property type="molecule type" value="Genomic_DNA"/>
</dbReference>
<evidence type="ECO:0000256" key="9">
    <source>
        <dbReference type="ARBA" id="ARBA00022677"/>
    </source>
</evidence>
<keyword evidence="8" id="KW-0037">Angiogenesis</keyword>
<evidence type="ECO:0000256" key="7">
    <source>
        <dbReference type="ARBA" id="ARBA00022490"/>
    </source>
</evidence>
<dbReference type="InterPro" id="IPR001841">
    <property type="entry name" value="Znf_RING"/>
</dbReference>
<dbReference type="GO" id="GO:0006511">
    <property type="term" value="P:ubiquitin-dependent protein catabolic process"/>
    <property type="evidence" value="ECO:0007669"/>
    <property type="project" value="TreeGrafter"/>
</dbReference>
<dbReference type="GO" id="GO:0002376">
    <property type="term" value="P:immune system process"/>
    <property type="evidence" value="ECO:0007669"/>
    <property type="project" value="UniProtKB-KW"/>
</dbReference>
<feature type="compositionally biased region" description="Basic and acidic residues" evidence="23">
    <location>
        <begin position="4703"/>
        <end position="4723"/>
    </location>
</feature>
<evidence type="ECO:0000259" key="24">
    <source>
        <dbReference type="PROSITE" id="PS50089"/>
    </source>
</evidence>
<dbReference type="GO" id="GO:2000051">
    <property type="term" value="P:negative regulation of non-canonical Wnt signaling pathway"/>
    <property type="evidence" value="ECO:0007669"/>
    <property type="project" value="TreeGrafter"/>
</dbReference>
<keyword evidence="27" id="KW-1185">Reference proteome</keyword>
<evidence type="ECO:0000256" key="14">
    <source>
        <dbReference type="ARBA" id="ARBA00022786"/>
    </source>
</evidence>
<dbReference type="PROSITE" id="PS51981">
    <property type="entry name" value="ZF_RZ"/>
    <property type="match status" value="1"/>
</dbReference>
<dbReference type="PANTHER" id="PTHR22605:SF18">
    <property type="entry name" value="E3 UBIQUITIN-PROTEIN LIGASE RNF213-ALPHA"/>
    <property type="match status" value="1"/>
</dbReference>
<dbReference type="GO" id="GO:0016887">
    <property type="term" value="F:ATP hydrolysis activity"/>
    <property type="evidence" value="ECO:0007669"/>
    <property type="project" value="InterPro"/>
</dbReference>
<feature type="region of interest" description="Disordered" evidence="23">
    <location>
        <begin position="196"/>
        <end position="560"/>
    </location>
</feature>
<comment type="pathway">
    <text evidence="4">Protein modification; protein ubiquitination.</text>
</comment>
<keyword evidence="12" id="KW-0547">Nucleotide-binding</keyword>
<keyword evidence="16" id="KW-0862">Zinc</keyword>
<keyword evidence="15" id="KW-0378">Hydrolase</keyword>
<dbReference type="Pfam" id="PF20173">
    <property type="entry name" value="ZnF_RZ-type"/>
    <property type="match status" value="1"/>
</dbReference>
<feature type="compositionally biased region" description="Polar residues" evidence="23">
    <location>
        <begin position="218"/>
        <end position="234"/>
    </location>
</feature>
<dbReference type="GO" id="GO:0006629">
    <property type="term" value="P:lipid metabolic process"/>
    <property type="evidence" value="ECO:0007669"/>
    <property type="project" value="UniProtKB-KW"/>
</dbReference>
<dbReference type="Gene3D" id="3.40.50.300">
    <property type="entry name" value="P-loop containing nucleotide triphosphate hydrolases"/>
    <property type="match status" value="2"/>
</dbReference>
<comment type="catalytic activity">
    <reaction evidence="21">
        <text>ATP + H2O = ADP + phosphate + H(+)</text>
        <dbReference type="Rhea" id="RHEA:13065"/>
        <dbReference type="ChEBI" id="CHEBI:15377"/>
        <dbReference type="ChEBI" id="CHEBI:15378"/>
        <dbReference type="ChEBI" id="CHEBI:30616"/>
        <dbReference type="ChEBI" id="CHEBI:43474"/>
        <dbReference type="ChEBI" id="CHEBI:456216"/>
    </reaction>
    <physiologicalReaction direction="left-to-right" evidence="21">
        <dbReference type="Rhea" id="RHEA:13066"/>
    </physiologicalReaction>
</comment>
<evidence type="ECO:0000256" key="11">
    <source>
        <dbReference type="ARBA" id="ARBA00022723"/>
    </source>
</evidence>
<dbReference type="GO" id="GO:0005524">
    <property type="term" value="F:ATP binding"/>
    <property type="evidence" value="ECO:0007669"/>
    <property type="project" value="UniProtKB-KW"/>
</dbReference>
<dbReference type="GO" id="GO:0002040">
    <property type="term" value="P:sprouting angiogenesis"/>
    <property type="evidence" value="ECO:0007669"/>
    <property type="project" value="TreeGrafter"/>
</dbReference>
<dbReference type="GO" id="GO:0005730">
    <property type="term" value="C:nucleolus"/>
    <property type="evidence" value="ECO:0007669"/>
    <property type="project" value="TreeGrafter"/>
</dbReference>
<evidence type="ECO:0000256" key="18">
    <source>
        <dbReference type="ARBA" id="ARBA00022859"/>
    </source>
</evidence>
<keyword evidence="14" id="KW-0833">Ubl conjugation pathway</keyword>
<dbReference type="SMART" id="SM00382">
    <property type="entry name" value="AAA"/>
    <property type="match status" value="2"/>
</dbReference>
<dbReference type="GO" id="GO:0061630">
    <property type="term" value="F:ubiquitin protein ligase activity"/>
    <property type="evidence" value="ECO:0007669"/>
    <property type="project" value="UniProtKB-EC"/>
</dbReference>
<keyword evidence="10" id="KW-0808">Transferase</keyword>
<gene>
    <name evidence="26" type="ORF">FSCOSCO3_A028525</name>
</gene>
<dbReference type="Pfam" id="PF00097">
    <property type="entry name" value="zf-C3HC4"/>
    <property type="match status" value="1"/>
</dbReference>
<dbReference type="InterPro" id="IPR003593">
    <property type="entry name" value="AAA+_ATPase"/>
</dbReference>
<accession>A0AAV1PK60</accession>
<feature type="compositionally biased region" description="Polar residues" evidence="23">
    <location>
        <begin position="251"/>
        <end position="277"/>
    </location>
</feature>
<keyword evidence="17" id="KW-0067">ATP-binding</keyword>
<dbReference type="FunFam" id="3.40.50.300:FF:000804">
    <property type="entry name" value="E3 ubiquitin-protein ligase RNF213"/>
    <property type="match status" value="1"/>
</dbReference>
<feature type="region of interest" description="Disordered" evidence="23">
    <location>
        <begin position="71"/>
        <end position="160"/>
    </location>
</feature>
<evidence type="ECO:0000256" key="12">
    <source>
        <dbReference type="ARBA" id="ARBA00022741"/>
    </source>
</evidence>
<keyword evidence="13 22" id="KW-0863">Zinc-finger</keyword>
<proteinExistence type="inferred from homology"/>
<evidence type="ECO:0000256" key="23">
    <source>
        <dbReference type="SAM" id="MobiDB-lite"/>
    </source>
</evidence>
<evidence type="ECO:0000256" key="19">
    <source>
        <dbReference type="ARBA" id="ARBA00023098"/>
    </source>
</evidence>
<evidence type="ECO:0000256" key="3">
    <source>
        <dbReference type="ARBA" id="ARBA00004514"/>
    </source>
</evidence>
<evidence type="ECO:0000256" key="17">
    <source>
        <dbReference type="ARBA" id="ARBA00022840"/>
    </source>
</evidence>
<evidence type="ECO:0000256" key="20">
    <source>
        <dbReference type="ARBA" id="ARBA00023268"/>
    </source>
</evidence>
<sequence length="5352" mass="612044">MGPSQSAGIYQAEEPSSIKTKLKISTTSRACDLHVDWYIMFCPDCGIQVESSYKFCPECGFKLSALTQNRTQDVATPAQHSVTAEERNQKENQDQVPKDVKEEQEKSAQIKGQRGEDESGPAGDGQTRLDLSANNDNLTIPELKTTPSSTDQTLSGGESVTARKLQVTESCKEEERLSGTACAPNSYAQTCRETAAGSNLSVSMSPPSPTHATDKLTEQQTATPSDISTENSPDAVQIPDNEPSDNHPRPLSNSASSLASTQETGSTASASTKQTPQEYDPVAKQSASEQDKENTISHETQNLSESPEDNENPERRTFTEQNKRKEGQGQRHHVDEPNTKKNEPSLDPCPVTRKTAKNMEGQLVSDDLGPTTDHVSPQDSTATMETRISSSSLRQTLSDGKLDSNSQPEQQTKTPSDVNTGSSPDAVTVLADNQTGFHSRPLSNSASSQKSKAPEGPEQTPDEQTSPEILDENKTTSQTQNLSERPEESSNENCTNTELQPVTQQTYRKEHQSTGDKSAGNKSDGKTNAHQAKRQQSDNSNVDVSRSQMPADPTSQSDAEGDLLVSADILKKAIEPQKTHISSVGEQIPVYFHAVTSKDLHLDPEKDLVILKSEKLFGNWDEGRTMIFSKSLGDKSYLIEQRLLIHKNSIHESIPYKYAVYKPSGNYYKCMYETIYQKDGNQYINRCLSIKQELLTPKGEWHQYDDVIHPDLKSSFWSFWKSPAGPIIKGRDQAGWEMLKIIFDLLTTWNEQNVDNFFVLLRQFMCAYSHPVLHDGIERSWGLPYGPEQVEVLLKRFLEENIIAKPKKGKEKTEVLLQPLHAGIISLLVYNKYLKAHITYQQISDLCDLLCLPKMSPNQFLSFWKDFASSLPDKKRVADAVGMLCNNARQCQIEKWVLVIPLIHLLRVESKPFESVLPVLNPEFDSWTGLRQSKGTNYHGDARNLIGIMKDRAYLMDIDRLLVHSWMSLLSVDDLLSFISCVSVELLDNLHYMQFTVRSGINYSNYSALKELASHLIKKESHREKSFDDKYGECCLKTAVRLLGSICHHTTDPDRCDIPLKFLDLVCLIAKAYDCTDSKSRERIHEESIGETLETMRKWRRTTFQNKLLNDWSLTQFSVPREMKVWNKLLSLSFSHEQHTSFWRTTFIEDFEGKLKQEKPENQVGIYSNKMEELSQTSPLLCSPMEKCALEAIETVCQDKSGRAVSALLQTHDITKFGKLMSVVLVKSWPTDATGGCIEGEDLIFEHLLNWPMAKTVFQMTGARGSLIDKLSDEAQIRMSLASSAFKSVSEKFLTGEIQMKTLNQIFQREREFVDLLKIDGLCDDGRCKDDRSMRRLLRQRKDEAEAVHNEKELVKSLLQICQELPQHVKVDFKGLDTKLRQNIETMNLNEFMKVLTLDGQIPTTIGQVTYFNLCDISRQMASELQAIKDSSIFKMCWMNQVEELSREQPDTDDIDEEIYTLDLVYSQIFQSCYSRYKELYEGLVSGELLLEEIDSIFEDYEGKYEDLRKDLDIMCRTNPSDKKKWINKRIKQIQQYQDLHLAMDSAKIIMDIRTTICPEGDFKVLENLLHVNQADFKKNSLNCIDDNFIKAKEILKDITDNHRECLQALSRTSEFVHWVKKALTDINELKVFVDLASISAGENDLDVDRVACFHDAVLGYSSMLYGLKEDSDFEAFKKSLSKLWKALENDRKIPKKLRDTARHLDWLKTVKESHGSVEFSSLSLAKSINERGIYIIKAQNQKRLTLETSLMLQIQNGHENNMTCTYDDLKELQNKLMLMSGRGEHNESEVEYFTEVFDNVQRLAKVFVDLYAAGNPLFRFWDAKIYCTTQTGPCIIMEINFCQTLHHIEVCGSLVEQLAALSKKMELFLDDWQNFVNQQRCDLYYLNYFTAEQIFYLCSVVTPTNVNAVIGDKALMMLSFIKPNCTSLDVWGAWERFQNHFEPGKRTNEASLFQSHFLHQDDMDTSSAGVSHVTAEDPTENADHAVGLKELEELWNAYMKNEEIFFHDLLDLRSLGGLLKVMTDTENQNEDTWEEPVLSDTKDISLRRTLPKGLVSDQPNLIICPHDEILTSSICLYMTNDYEPLPSYDEVLLCTPATSYEQVELFLRRCLTPGDFGQKIYTMLRADQLSYDVSCAMEKCFQELRSQFIHEYKLVIYCSSDREHTYIPTAFSQFKRDFVPNEPLERIQRYLSQHYTFPSDHKNAVFKGGHTVGIVASRRAGVGKSLFVQRLYEKLKENVEQGTAFKKCIRLAEHEINDHKVLQSLYDSPKQKDLKMFNFDVTSSVQKGLNEFLFKLLFLRYLMDSDGWMWRCSHKHLYIIELLESTNDQPRCTPTSGRKENFPFLDVFPKVNCRPPKEVMALEKRREEITEMESDDPLMDDKCFQSEAYQRPYQYLTRFHNNENLDKFIYQGIEGSYAECIQILLIYCGIPDPSWAELRNFAWFLNLQLQDSENSDFCKFELVGDTLRGFKNFVVEFMILMSKDFATPSLCITDQSPGRQQIDISGLNERDLAPFRIRKRWESEPHPYIFFNDDHMSMTFIGFHLQPNDQNGVDAINPLTGKVIKRNIMTQELYDGLKLQRVPFNRDFDQLPRADKIEHLCSVLGIKWPTDPDETYELTTDNILKMMAIHMRFRCGIPVIIMGETGCGKTRLIKFMCELRRCGAPAENMKLVKVHGGTTSEMIYEKVMEAEILARANKENHEFDSVLFFDEANTTEAISSIKEILCDNSVQGQELGCQTGLQIIAACNPYRKHIDKMIERLEASGLGYRVRAEETEDRLGSIPLRQLVYRVHVLPPSMIPLVWDFGQLNDSTEQMYIEQIVQRQAKINLIENSYIPTITKVLSSSQKFMRERKDECSFVSLRDVERCMHVFVWFHKNHSMFAEELTTFLQSEKKQPSFLPARDRVIWSLLMAIGVCYQSCLEDKRPYQRTISLSLPRGYDTQRVQKEIQLMQDLLLKGVPMGKTIARNDALKENFFMMVICVELRIPLFIVGKPGSSKSLSKTLVADAMQGPASHSELYKRLKQIHLVSFQCSPHSTPEGIINTFKQCSRFQESKNLDEYISVVVLDEIGLAEDSPKMPLKTLHPLLEEGCVDDEPQPHKRVGFIGISNWALDPAKMNRGIFVSRGDPNQKELIKSAKGICSSEEKVLEKITHLFEPFAKAYMAVCKEGKGFFGLRDFYSLIKMVFSITKICNNSPTADQITVAVLRNFSGKDDVDVMTIFHRELRDDFAHASISTIDLVEQSISPVQVQEGAIDLAKQSVSPFCQAQESRYLLILTKNYAALQILQQIFFSQQIHPEIIFGSSFPKDQEYTQICRNINRVKVCMETGQTVVLLNLQNLYESLYDALNQYYVTLGDQKYVDLGLGTHRVKCRVHKNFRLIVIEEKEVVYEQFPIPLINRLEKHYLDINTVLRDEQKGIAKQLQKWVDDFVTSSSQDSTKKQYGSSDVFIGYHSDTCSSVVLQATDNQSVETETQTILNKAKGILLNCATPDSVVRLDKSRLPDEEREQLMKEYVREEMHSSLGDYIAHHTQQAEQSHFFTEVTTFSRLLTAADTQQLQRMIKLDDIKLLSLHQFDTEYSFLKKIREFLGSATADKVLIIQTDYDEDSHTRNLLSSAKYSCINEINKWDTTDNTKTFVYFVTKLPRIEGGTSYVGFQGGPWSSVHIDDLRRSKEFVSDVHYLKNLRISDLFEDPPEAMETEDHYGVTQNDHSTVLGDLLRSCVQSAVGMLRDATDSGELSTKRVENLLTLLDESETQGVFVNIVRKRLHSLLEEYEAKIPNPKNWVLREASNVNALQEGGTFMHTLWRKIQAVVTPLLANLVSVIDRDCNLDLLLDSGEDLRNLWLEIFASKEMLNVPYVRVENSTVLMVQSHITGGSTMRCVMPFSWWIKDFLDGLMMQTSRHESHLHGHFHELFFNTPLGSYMAEKVNEKMKKEFFERYLQDFVCMTMKVASDEELQLLRQALASCVDEVRRRKRDEDELSLPHIHIAYHLYQSRLQNLSRMISLQPEIVSPLRRKMKHCPEMVLDVYAAMACVESVECPALDTDALCQQWLKKVKRLQASLEWICAQQLQLRYKELQNVRNGWRRIYILSLFVEHMLLGFHNEERQLRALVLNHFKTLSKVLMGNSDVKSIKAFKAVIDVLKSSKQEASDQIFRFGPYCGVCLREPQDPVELPCHHIYCLTCIRESLDAGQTSCPFCRQELPNDFQPHESEDIRASIKRNAEFRQHCDGFFIDLLSSVCFKDNSPPTSSVITNLLSYLMVETEHEQIHTKDLSPFDESPDKNPVVRSVILKLLLKFSFNEVKEYLQQHLSSVEDSKFVDEEDKAELYALYINCLEDSMWEKLPQEVLRPLYNDETQFLHFFLAEVASVPATVSIEHLQHIARLRLSLTMAAQLINDSLSENDVPDGAEDFMNMVMKLCEESGNDWYRVYLIRKLSECQGVELVQTLVKQEKFGWLFPAEVHQQNEDGGQMDQYLVYGDEYKAVRDAVAKAVVDGNVEQIEEVCEKCTAPPRNRTMFILLALFREVTTLYRSENTGLHPTPERCQSFRDLIQGSTYLHHRKVRDFASALVHNRLGGLAIHPDCTIVQNAVIELTVHLAAVLLTETYPLLTPLQQLGLSPENMQRAYLPTMPDDMLAIAQAVIQQDYGQLTWYVCPNNHPCFVDECGLPMQKGRCLECGHEVGGEHHAPVPNFRPIQLHHDRTRPGHILGDPERRDNPDTLDTKNMSLTPFTLVRLVTHLAMLLGASEKSQVVQQIIQPPVEDVCSFLTLHIIKDLDQLSQALGRGADDTVTTVNLVLRSLLKPVQTNHSDPHLTTKASRNTWETTVAAEIMTPQLKDLDQFLQEAQGSIRADSRVSSNFIMRTTFSDDCTFLTSLPQGSQVHSSAVWSCRERLSLLSLTHIVEHSDQKEEMPLLWKFLQKEREFRQIKFLPDILILQKRLVRKFQNASDQIVGSIGEFIEKQKEMGSLFEKQIAIFLKTWNLLRVSVTSYEMKIPDEFCSEDLDLNSDLQYLLPRRQGPGLCATGLVSYLVALHNELVNAVDSHTGENISYKVSLAELTEQHVISYEVEKDLLPLVLSNCQYSLERGHETISQYDLPRIQQQILTRFLQGKPLINRTGIPTLVNIQERDYETMFEAVKGKVPQEALSSLIRTGLSRELDSYSEVCEALKIVELLLGFLTMTGGDPRGPLVAYLRDMLRMADNIDQHILQALGRCTLRHCISLWQLLSSLKSENLLRLKREPFSGYPAEYQVPLTEEDKNQLKGFVSRGNVDQWLLEMHEFILLNLGRPRSIDIYKPSWSVKGTVGGYMDCKEVEVPAYVEDKFPENLLLSQIVEIWKFAVIAKQDWMTNG</sequence>
<feature type="compositionally biased region" description="Polar residues" evidence="23">
    <location>
        <begin position="373"/>
        <end position="451"/>
    </location>
</feature>
<reference evidence="26 27" key="1">
    <citation type="submission" date="2024-01" db="EMBL/GenBank/DDBJ databases">
        <authorList>
            <person name="Alioto T."/>
            <person name="Alioto T."/>
            <person name="Gomez Garrido J."/>
        </authorList>
    </citation>
    <scope>NUCLEOTIDE SEQUENCE [LARGE SCALE GENOMIC DNA]</scope>
</reference>
<keyword evidence="20" id="KW-0511">Multifunctional enzyme</keyword>
<organism evidence="26 27">
    <name type="scientific">Scomber scombrus</name>
    <name type="common">Atlantic mackerel</name>
    <name type="synonym">Scomber vernalis</name>
    <dbReference type="NCBI Taxonomy" id="13677"/>
    <lineage>
        <taxon>Eukaryota</taxon>
        <taxon>Metazoa</taxon>
        <taxon>Chordata</taxon>
        <taxon>Craniata</taxon>
        <taxon>Vertebrata</taxon>
        <taxon>Euteleostomi</taxon>
        <taxon>Actinopterygii</taxon>
        <taxon>Neopterygii</taxon>
        <taxon>Teleostei</taxon>
        <taxon>Neoteleostei</taxon>
        <taxon>Acanthomorphata</taxon>
        <taxon>Pelagiaria</taxon>
        <taxon>Scombriformes</taxon>
        <taxon>Scombridae</taxon>
        <taxon>Scomber</taxon>
    </lineage>
</organism>
<comment type="caution">
    <text evidence="26">The sequence shown here is derived from an EMBL/GenBank/DDBJ whole genome shotgun (WGS) entry which is preliminary data.</text>
</comment>
<evidence type="ECO:0000256" key="5">
    <source>
        <dbReference type="ARBA" id="ARBA00006914"/>
    </source>
</evidence>
<dbReference type="GO" id="GO:0005811">
    <property type="term" value="C:lipid droplet"/>
    <property type="evidence" value="ECO:0007669"/>
    <property type="project" value="UniProtKB-SubCell"/>
</dbReference>
<feature type="domain" description="RZ-type" evidence="25">
    <location>
        <begin position="4632"/>
        <end position="4706"/>
    </location>
</feature>
<dbReference type="InterPro" id="IPR027417">
    <property type="entry name" value="P-loop_NTPase"/>
</dbReference>
<keyword evidence="19" id="KW-0443">Lipid metabolism</keyword>
<feature type="compositionally biased region" description="Polar residues" evidence="23">
    <location>
        <begin position="196"/>
        <end position="205"/>
    </location>
</feature>
<dbReference type="InterPro" id="IPR018957">
    <property type="entry name" value="Znf_C3HC4_RING-type"/>
</dbReference>
<evidence type="ECO:0000256" key="15">
    <source>
        <dbReference type="ARBA" id="ARBA00022801"/>
    </source>
</evidence>
<dbReference type="GO" id="GO:0016020">
    <property type="term" value="C:membrane"/>
    <property type="evidence" value="ECO:0007669"/>
    <property type="project" value="TreeGrafter"/>
</dbReference>
<dbReference type="GO" id="GO:0008270">
    <property type="term" value="F:zinc ion binding"/>
    <property type="evidence" value="ECO:0007669"/>
    <property type="project" value="UniProtKB-KW"/>
</dbReference>
<comment type="catalytic activity">
    <reaction evidence="1">
        <text>S-ubiquitinyl-[E2 ubiquitin-conjugating enzyme]-L-cysteine + [acceptor protein]-L-lysine = [E2 ubiquitin-conjugating enzyme]-L-cysteine + N(6)-ubiquitinyl-[acceptor protein]-L-lysine.</text>
        <dbReference type="EC" id="2.3.2.27"/>
    </reaction>
</comment>
<evidence type="ECO:0000256" key="16">
    <source>
        <dbReference type="ARBA" id="ARBA00022833"/>
    </source>
</evidence>
<dbReference type="EC" id="2.3.2.27" evidence="6"/>
<dbReference type="InterPro" id="IPR013083">
    <property type="entry name" value="Znf_RING/FYVE/PHD"/>
</dbReference>